<dbReference type="Proteomes" id="UP000298111">
    <property type="component" value="Unassembled WGS sequence"/>
</dbReference>
<feature type="compositionally biased region" description="Basic and acidic residues" evidence="3">
    <location>
        <begin position="88"/>
        <end position="97"/>
    </location>
</feature>
<organism evidence="5 6">
    <name type="scientific">Streptomyces albus</name>
    <dbReference type="NCBI Taxonomy" id="1888"/>
    <lineage>
        <taxon>Bacteria</taxon>
        <taxon>Bacillati</taxon>
        <taxon>Actinomycetota</taxon>
        <taxon>Actinomycetes</taxon>
        <taxon>Kitasatosporales</taxon>
        <taxon>Streptomycetaceae</taxon>
        <taxon>Streptomyces</taxon>
    </lineage>
</organism>
<dbReference type="SUPFAM" id="SSF63817">
    <property type="entry name" value="Sortase"/>
    <property type="match status" value="1"/>
</dbReference>
<keyword evidence="4" id="KW-0472">Membrane</keyword>
<dbReference type="InterPro" id="IPR042003">
    <property type="entry name" value="Sortase_E"/>
</dbReference>
<dbReference type="AlphaFoldDB" id="A0A8H1LE83"/>
<dbReference type="EMBL" id="RCIY01000065">
    <property type="protein sequence ID" value="TGG81513.1"/>
    <property type="molecule type" value="Genomic_DNA"/>
</dbReference>
<comment type="caution">
    <text evidence="5">The sequence shown here is derived from an EMBL/GenBank/DDBJ whole genome shotgun (WGS) entry which is preliminary data.</text>
</comment>
<keyword evidence="4" id="KW-0812">Transmembrane</keyword>
<protein>
    <submittedName>
        <fullName evidence="5">Class E sortase</fullName>
    </submittedName>
</protein>
<dbReference type="NCBIfam" id="TIGR01076">
    <property type="entry name" value="sortase_fam"/>
    <property type="match status" value="1"/>
</dbReference>
<evidence type="ECO:0000256" key="3">
    <source>
        <dbReference type="SAM" id="MobiDB-lite"/>
    </source>
</evidence>
<reference evidence="5 6" key="1">
    <citation type="submission" date="2018-10" db="EMBL/GenBank/DDBJ databases">
        <title>Isolation of pseudouridimycin from Streptomyces albus DSM 40763.</title>
        <authorList>
            <person name="Rosenqvist P."/>
            <person name="Metsae-Ketelae M."/>
            <person name="Virta P."/>
        </authorList>
    </citation>
    <scope>NUCLEOTIDE SEQUENCE [LARGE SCALE GENOMIC DNA]</scope>
    <source>
        <strain evidence="5 6">DSM 40763</strain>
    </source>
</reference>
<feature type="active site" description="Proton donor/acceptor" evidence="2">
    <location>
        <position position="440"/>
    </location>
</feature>
<proteinExistence type="predicted"/>
<dbReference type="CDD" id="cd05830">
    <property type="entry name" value="Sortase_E"/>
    <property type="match status" value="1"/>
</dbReference>
<dbReference type="InterPro" id="IPR023365">
    <property type="entry name" value="Sortase_dom-sf"/>
</dbReference>
<dbReference type="NCBIfam" id="NF033747">
    <property type="entry name" value="class_E_sortase"/>
    <property type="match status" value="1"/>
</dbReference>
<feature type="transmembrane region" description="Helical" evidence="4">
    <location>
        <begin position="322"/>
        <end position="344"/>
    </location>
</feature>
<keyword evidence="1" id="KW-0378">Hydrolase</keyword>
<sequence length="541" mass="56328">MTTGHGDSAGRGAEFDPYRAAVDALADPLNDPLPDQLPTAPGPAPGPAPGTGPGSAPGSGSATEAAAPPVRQAASQAPAAPQAPPREAASEGRRPEGPEAPAGPREGPGAGTTAVWQSPAGPVGHQDPAAPVRQEGPVGSARQESPVGPVRQEVPIGPVGQQSPTGSVRQEVPETPAGPLGQAEPPGAVRQVRQDAATGSVRHTEPPPAGRQEMPPGPVRPEAAPGRVGHAAAPYESAPGVQKRPAGYAAPAPSQGRTGHSHGAGPAHPAGQHPEDDATMPLGVTEPLPGPRTQRPPGPSRLEARRAARALRPGPGIIASRVIGELFITCGVLMLLFVAYQLWWTNIRADQQAGGATDALHEKWEHKPDTVDPERKAGAFEPGEGFAVIHIPKIGITAPIAQGVSKTAVLDKGMVGHYDKAPLKTAMPWDKKGNFALAGHRNTHGEPFRYINRLEPGDFVVVETQSKFYTYEVTRQLPSTLPSDTGVIDPVPPKSGFTKPGRYVTLTTCTPEFTSKYRLIVWGKMVDERPRSKGKPDALVE</sequence>
<feature type="active site" description="Acyl-thioester intermediate" evidence="2">
    <location>
        <position position="509"/>
    </location>
</feature>
<feature type="compositionally biased region" description="Low complexity" evidence="3">
    <location>
        <begin position="20"/>
        <end position="39"/>
    </location>
</feature>
<evidence type="ECO:0000313" key="5">
    <source>
        <dbReference type="EMBL" id="TGG81513.1"/>
    </source>
</evidence>
<gene>
    <name evidence="5" type="ORF">D8771_19020</name>
</gene>
<accession>A0A8H1LE83</accession>
<dbReference type="InterPro" id="IPR005754">
    <property type="entry name" value="Sortase"/>
</dbReference>
<keyword evidence="4" id="KW-1133">Transmembrane helix</keyword>
<feature type="compositionally biased region" description="Low complexity" evidence="3">
    <location>
        <begin position="58"/>
        <end position="80"/>
    </location>
</feature>
<feature type="region of interest" description="Disordered" evidence="3">
    <location>
        <begin position="1"/>
        <end position="302"/>
    </location>
</feature>
<dbReference type="Gene3D" id="2.40.260.10">
    <property type="entry name" value="Sortase"/>
    <property type="match status" value="1"/>
</dbReference>
<feature type="compositionally biased region" description="Pro residues" evidence="3">
    <location>
        <begin position="40"/>
        <end position="50"/>
    </location>
</feature>
<dbReference type="GO" id="GO:0016787">
    <property type="term" value="F:hydrolase activity"/>
    <property type="evidence" value="ECO:0007669"/>
    <property type="project" value="UniProtKB-KW"/>
</dbReference>
<evidence type="ECO:0000313" key="6">
    <source>
        <dbReference type="Proteomes" id="UP000298111"/>
    </source>
</evidence>
<dbReference type="InterPro" id="IPR053465">
    <property type="entry name" value="Sortase_Class_E"/>
</dbReference>
<feature type="compositionally biased region" description="Pro residues" evidence="3">
    <location>
        <begin position="288"/>
        <end position="299"/>
    </location>
</feature>
<dbReference type="Pfam" id="PF04203">
    <property type="entry name" value="Sortase"/>
    <property type="match status" value="1"/>
</dbReference>
<evidence type="ECO:0000256" key="4">
    <source>
        <dbReference type="SAM" id="Phobius"/>
    </source>
</evidence>
<evidence type="ECO:0000256" key="2">
    <source>
        <dbReference type="PIRSR" id="PIRSR605754-1"/>
    </source>
</evidence>
<evidence type="ECO:0000256" key="1">
    <source>
        <dbReference type="ARBA" id="ARBA00022801"/>
    </source>
</evidence>
<name>A0A8H1LE83_9ACTN</name>